<comment type="caution">
    <text evidence="2">The sequence shown here is derived from an EMBL/GenBank/DDBJ whole genome shotgun (WGS) entry which is preliminary data.</text>
</comment>
<keyword evidence="3" id="KW-1185">Reference proteome</keyword>
<feature type="non-terminal residue" evidence="2">
    <location>
        <position position="1"/>
    </location>
</feature>
<reference evidence="2" key="1">
    <citation type="submission" date="2021-06" db="EMBL/GenBank/DDBJ databases">
        <authorList>
            <person name="Hodson N. C."/>
            <person name="Mongue J. A."/>
            <person name="Jaron S. K."/>
        </authorList>
    </citation>
    <scope>NUCLEOTIDE SEQUENCE</scope>
</reference>
<sequence>KIRSGHADKLHHANTHVCAFVCGCDSKERIGIDTPSRTFKNFNVIGQQQMEHTFPVERPRGSVNRTPSGTSQGSERTDVLVTSRFVLKRRLDTCFTSSFKT</sequence>
<dbReference type="Proteomes" id="UP000708208">
    <property type="component" value="Unassembled WGS sequence"/>
</dbReference>
<evidence type="ECO:0000313" key="3">
    <source>
        <dbReference type="Proteomes" id="UP000708208"/>
    </source>
</evidence>
<protein>
    <submittedName>
        <fullName evidence="2">Uncharacterized protein</fullName>
    </submittedName>
</protein>
<proteinExistence type="predicted"/>
<organism evidence="2 3">
    <name type="scientific">Allacma fusca</name>
    <dbReference type="NCBI Taxonomy" id="39272"/>
    <lineage>
        <taxon>Eukaryota</taxon>
        <taxon>Metazoa</taxon>
        <taxon>Ecdysozoa</taxon>
        <taxon>Arthropoda</taxon>
        <taxon>Hexapoda</taxon>
        <taxon>Collembola</taxon>
        <taxon>Symphypleona</taxon>
        <taxon>Sminthuridae</taxon>
        <taxon>Allacma</taxon>
    </lineage>
</organism>
<accession>A0A8J2LB42</accession>
<feature type="compositionally biased region" description="Polar residues" evidence="1">
    <location>
        <begin position="63"/>
        <end position="74"/>
    </location>
</feature>
<dbReference type="AlphaFoldDB" id="A0A8J2LB42"/>
<evidence type="ECO:0000313" key="2">
    <source>
        <dbReference type="EMBL" id="CAG7828157.1"/>
    </source>
</evidence>
<gene>
    <name evidence="2" type="ORF">AFUS01_LOCUS38103</name>
</gene>
<dbReference type="EMBL" id="CAJVCH010546328">
    <property type="protein sequence ID" value="CAG7828157.1"/>
    <property type="molecule type" value="Genomic_DNA"/>
</dbReference>
<evidence type="ECO:0000256" key="1">
    <source>
        <dbReference type="SAM" id="MobiDB-lite"/>
    </source>
</evidence>
<name>A0A8J2LB42_9HEXA</name>
<feature type="region of interest" description="Disordered" evidence="1">
    <location>
        <begin position="54"/>
        <end position="76"/>
    </location>
</feature>